<dbReference type="RefSeq" id="WP_115404341.1">
    <property type="nucleotide sequence ID" value="NZ_QPKV01000009.1"/>
</dbReference>
<keyword evidence="3" id="KW-1185">Reference proteome</keyword>
<keyword evidence="1" id="KW-0472">Membrane</keyword>
<protein>
    <recommendedName>
        <fullName evidence="4">DUF4293 family protein</fullName>
    </recommendedName>
</protein>
<proteinExistence type="predicted"/>
<keyword evidence="1" id="KW-1133">Transmembrane helix</keyword>
<name>A0A369PQR9_9SPHI</name>
<evidence type="ECO:0000256" key="1">
    <source>
        <dbReference type="SAM" id="Phobius"/>
    </source>
</evidence>
<feature type="transmembrane region" description="Helical" evidence="1">
    <location>
        <begin position="77"/>
        <end position="96"/>
    </location>
</feature>
<gene>
    <name evidence="2" type="ORF">DU508_18935</name>
</gene>
<comment type="caution">
    <text evidence="2">The sequence shown here is derived from an EMBL/GenBank/DDBJ whole genome shotgun (WGS) entry which is preliminary data.</text>
</comment>
<keyword evidence="1" id="KW-0812">Transmembrane</keyword>
<evidence type="ECO:0008006" key="4">
    <source>
        <dbReference type="Google" id="ProtNLM"/>
    </source>
</evidence>
<feature type="transmembrane region" description="Helical" evidence="1">
    <location>
        <begin position="12"/>
        <end position="37"/>
    </location>
</feature>
<evidence type="ECO:0000313" key="2">
    <source>
        <dbReference type="EMBL" id="RDC54894.1"/>
    </source>
</evidence>
<dbReference type="Proteomes" id="UP000253961">
    <property type="component" value="Unassembled WGS sequence"/>
</dbReference>
<organism evidence="2 3">
    <name type="scientific">Pedobacter chinensis</name>
    <dbReference type="NCBI Taxonomy" id="2282421"/>
    <lineage>
        <taxon>Bacteria</taxon>
        <taxon>Pseudomonadati</taxon>
        <taxon>Bacteroidota</taxon>
        <taxon>Sphingobacteriia</taxon>
        <taxon>Sphingobacteriales</taxon>
        <taxon>Sphingobacteriaceae</taxon>
        <taxon>Pedobacter</taxon>
    </lineage>
</organism>
<feature type="transmembrane region" description="Helical" evidence="1">
    <location>
        <begin position="102"/>
        <end position="122"/>
    </location>
</feature>
<dbReference type="EMBL" id="QPKV01000009">
    <property type="protein sequence ID" value="RDC54894.1"/>
    <property type="molecule type" value="Genomic_DNA"/>
</dbReference>
<dbReference type="AlphaFoldDB" id="A0A369PQR9"/>
<reference evidence="2 3" key="1">
    <citation type="submission" date="2018-07" db="EMBL/GenBank/DDBJ databases">
        <title>Pedobacter sp. nov., isolated from soil.</title>
        <authorList>
            <person name="Zhou L.Y."/>
            <person name="Du Z.J."/>
        </authorList>
    </citation>
    <scope>NUCLEOTIDE SEQUENCE [LARGE SCALE GENOMIC DNA]</scope>
    <source>
        <strain evidence="2 3">JDX94</strain>
    </source>
</reference>
<sequence>MKYLKIISIISFLLINGLGEHGIPNFAGIFLCLHEFLTDIITLPHTHEIAWGLGLFAISAIGCILIILFSKKYRDRYLLVFSFMVLIAIEIYSSGILRYNKITLWFIFPFLVFIVSSVVLILRSFKSQRKSIPDV</sequence>
<evidence type="ECO:0000313" key="3">
    <source>
        <dbReference type="Proteomes" id="UP000253961"/>
    </source>
</evidence>
<feature type="transmembrane region" description="Helical" evidence="1">
    <location>
        <begin position="49"/>
        <end position="70"/>
    </location>
</feature>
<accession>A0A369PQR9</accession>
<dbReference type="OrthoDB" id="773208at2"/>